<dbReference type="InterPro" id="IPR031167">
    <property type="entry name" value="G_OBG"/>
</dbReference>
<dbReference type="CDD" id="cd01898">
    <property type="entry name" value="Obg"/>
    <property type="match status" value="1"/>
</dbReference>
<dbReference type="InterPro" id="IPR045086">
    <property type="entry name" value="OBG_GTPase"/>
</dbReference>
<dbReference type="EMBL" id="CM026422">
    <property type="protein sequence ID" value="KAG0588607.1"/>
    <property type="molecule type" value="Genomic_DNA"/>
</dbReference>
<dbReference type="PANTHER" id="PTHR11702">
    <property type="entry name" value="DEVELOPMENTALLY REGULATED GTP-BINDING PROTEIN-RELATED"/>
    <property type="match status" value="1"/>
</dbReference>
<feature type="region of interest" description="Disordered" evidence="3">
    <location>
        <begin position="515"/>
        <end position="539"/>
    </location>
</feature>
<comment type="caution">
    <text evidence="6">The sequence shown here is derived from an EMBL/GenBank/DDBJ whole genome shotgun (WGS) entry which is preliminary data.</text>
</comment>
<dbReference type="PANTHER" id="PTHR11702:SF39">
    <property type="entry name" value="GTP-BINDING PROTEIN OBGC2-RELATED"/>
    <property type="match status" value="1"/>
</dbReference>
<dbReference type="GO" id="GO:0005525">
    <property type="term" value="F:GTP binding"/>
    <property type="evidence" value="ECO:0007669"/>
    <property type="project" value="UniProtKB-KW"/>
</dbReference>
<dbReference type="EMBL" id="CM026422">
    <property type="protein sequence ID" value="KAG0588609.1"/>
    <property type="molecule type" value="Genomic_DNA"/>
</dbReference>
<proteinExistence type="predicted"/>
<dbReference type="PROSITE" id="PS51883">
    <property type="entry name" value="OBG"/>
    <property type="match status" value="1"/>
</dbReference>
<feature type="domain" description="OBG-type G" evidence="4">
    <location>
        <begin position="275"/>
        <end position="510"/>
    </location>
</feature>
<evidence type="ECO:0000256" key="3">
    <source>
        <dbReference type="SAM" id="MobiDB-lite"/>
    </source>
</evidence>
<dbReference type="Pfam" id="PF01018">
    <property type="entry name" value="GTP1_OBG"/>
    <property type="match status" value="1"/>
</dbReference>
<keyword evidence="2" id="KW-0342">GTP-binding</keyword>
<reference evidence="6" key="1">
    <citation type="submission" date="2020-06" db="EMBL/GenBank/DDBJ databases">
        <title>WGS assembly of Ceratodon purpureus strain R40.</title>
        <authorList>
            <person name="Carey S.B."/>
            <person name="Jenkins J."/>
            <person name="Shu S."/>
            <person name="Lovell J.T."/>
            <person name="Sreedasyam A."/>
            <person name="Maumus F."/>
            <person name="Tiley G.P."/>
            <person name="Fernandez-Pozo N."/>
            <person name="Barry K."/>
            <person name="Chen C."/>
            <person name="Wang M."/>
            <person name="Lipzen A."/>
            <person name="Daum C."/>
            <person name="Saski C.A."/>
            <person name="Payton A.C."/>
            <person name="Mcbreen J.C."/>
            <person name="Conrad R.E."/>
            <person name="Kollar L.M."/>
            <person name="Olsson S."/>
            <person name="Huttunen S."/>
            <person name="Landis J.B."/>
            <person name="Wickett N.J."/>
            <person name="Johnson M.G."/>
            <person name="Rensing S.A."/>
            <person name="Grimwood J."/>
            <person name="Schmutz J."/>
            <person name="Mcdaniel S.F."/>
        </authorList>
    </citation>
    <scope>NUCLEOTIDE SEQUENCE</scope>
    <source>
        <strain evidence="6">R40</strain>
    </source>
</reference>
<dbReference type="Gene3D" id="2.70.210.12">
    <property type="entry name" value="GTP1/OBG domain"/>
    <property type="match status" value="1"/>
</dbReference>
<feature type="compositionally biased region" description="Acidic residues" evidence="3">
    <location>
        <begin position="427"/>
        <end position="438"/>
    </location>
</feature>
<evidence type="ECO:0000256" key="2">
    <source>
        <dbReference type="ARBA" id="ARBA00023134"/>
    </source>
</evidence>
<feature type="domain" description="Obg" evidence="5">
    <location>
        <begin position="78"/>
        <end position="274"/>
    </location>
</feature>
<gene>
    <name evidence="6" type="ORF">KC19_2G255700</name>
</gene>
<dbReference type="InterPro" id="IPR006169">
    <property type="entry name" value="GTP1_OBG_dom"/>
</dbReference>
<feature type="compositionally biased region" description="Basic and acidic residues" evidence="3">
    <location>
        <begin position="462"/>
        <end position="476"/>
    </location>
</feature>
<evidence type="ECO:0000313" key="7">
    <source>
        <dbReference type="Proteomes" id="UP000822688"/>
    </source>
</evidence>
<feature type="region of interest" description="Disordered" evidence="3">
    <location>
        <begin position="422"/>
        <end position="476"/>
    </location>
</feature>
<dbReference type="PRINTS" id="PR00326">
    <property type="entry name" value="GTP1OBG"/>
</dbReference>
<evidence type="ECO:0008006" key="8">
    <source>
        <dbReference type="Google" id="ProtNLM"/>
    </source>
</evidence>
<dbReference type="Proteomes" id="UP000822688">
    <property type="component" value="Chromosome 2"/>
</dbReference>
<dbReference type="InterPro" id="IPR006073">
    <property type="entry name" value="GTP-bd"/>
</dbReference>
<keyword evidence="7" id="KW-1185">Reference proteome</keyword>
<name>A0A8T0J0F9_CERPU</name>
<dbReference type="Gene3D" id="3.40.50.300">
    <property type="entry name" value="P-loop containing nucleotide triphosphate hydrolases"/>
    <property type="match status" value="1"/>
</dbReference>
<organism evidence="6 7">
    <name type="scientific">Ceratodon purpureus</name>
    <name type="common">Fire moss</name>
    <name type="synonym">Dicranum purpureum</name>
    <dbReference type="NCBI Taxonomy" id="3225"/>
    <lineage>
        <taxon>Eukaryota</taxon>
        <taxon>Viridiplantae</taxon>
        <taxon>Streptophyta</taxon>
        <taxon>Embryophyta</taxon>
        <taxon>Bryophyta</taxon>
        <taxon>Bryophytina</taxon>
        <taxon>Bryopsida</taxon>
        <taxon>Dicranidae</taxon>
        <taxon>Pseudoditrichales</taxon>
        <taxon>Ditrichaceae</taxon>
        <taxon>Ceratodon</taxon>
    </lineage>
</organism>
<feature type="region of interest" description="Disordered" evidence="3">
    <location>
        <begin position="96"/>
        <end position="126"/>
    </location>
</feature>
<keyword evidence="1" id="KW-0547">Nucleotide-binding</keyword>
<protein>
    <recommendedName>
        <fullName evidence="8">GTP-binding protein OBGC2</fullName>
    </recommendedName>
</protein>
<dbReference type="GO" id="GO:0005739">
    <property type="term" value="C:mitochondrion"/>
    <property type="evidence" value="ECO:0007669"/>
    <property type="project" value="TreeGrafter"/>
</dbReference>
<feature type="compositionally biased region" description="Basic and acidic residues" evidence="3">
    <location>
        <begin position="515"/>
        <end position="525"/>
    </location>
</feature>
<dbReference type="GO" id="GO:0003924">
    <property type="term" value="F:GTPase activity"/>
    <property type="evidence" value="ECO:0007669"/>
    <property type="project" value="InterPro"/>
</dbReference>
<evidence type="ECO:0000256" key="1">
    <source>
        <dbReference type="ARBA" id="ARBA00022741"/>
    </source>
</evidence>
<dbReference type="InterPro" id="IPR027417">
    <property type="entry name" value="P-loop_NTPase"/>
</dbReference>
<accession>A0A8T0J0F9</accession>
<dbReference type="AlphaFoldDB" id="A0A8T0J0F9"/>
<dbReference type="SUPFAM" id="SSF52540">
    <property type="entry name" value="P-loop containing nucleoside triphosphate hydrolases"/>
    <property type="match status" value="1"/>
</dbReference>
<dbReference type="InterPro" id="IPR036726">
    <property type="entry name" value="GTP1_OBG_dom_sf"/>
</dbReference>
<dbReference type="PROSITE" id="PS51710">
    <property type="entry name" value="G_OBG"/>
    <property type="match status" value="1"/>
</dbReference>
<evidence type="ECO:0000259" key="5">
    <source>
        <dbReference type="PROSITE" id="PS51883"/>
    </source>
</evidence>
<evidence type="ECO:0000313" key="6">
    <source>
        <dbReference type="EMBL" id="KAG0588609.1"/>
    </source>
</evidence>
<dbReference type="GO" id="GO:0042254">
    <property type="term" value="P:ribosome biogenesis"/>
    <property type="evidence" value="ECO:0007669"/>
    <property type="project" value="UniProtKB-UniRule"/>
</dbReference>
<dbReference type="SUPFAM" id="SSF82051">
    <property type="entry name" value="Obg GTP-binding protein N-terminal domain"/>
    <property type="match status" value="1"/>
</dbReference>
<sequence length="539" mass="58500">MQALASTSCGSFVASVRGSKLGNFTQLCVVCPQQGFFQGEQRNGGRSSVGHGRVTTCALIKEKPGALDGPKNLDTEPHKYFDQVVITVRSGDGGNGAVLQLPKPKVDDKDSKFKKKDKKPAGTYKRGNDGALILPLGGHGGDVILVADESADTLLPFHRKRRHNAKRGANVSSMGTLSPALRDGLDGPVLRIPVPVGTVVKRKRGGKFLADLARHGDEIMVARGGRGGICVVEAKDSKRLRVNGLPTIQDPDDKVVTLGGPGEEIALELTLRVVADVGLVGLPNAGKSSLLAAVTVAKPEIAAYPFTTLMPNLGCLEGDPLKNDGGFSSGATMADLPGLIKDAHLGKGLGRMFLRHLRRTRVLIHVVDASTPDPVDDYSILREELHLYNPEYVRRPHIVVLNKLDISEAREKFESLRDTIQNMGVDPDADGDVTDGADMDGSRLPRLDSTERDSGSQAVSKQEQRKQILKKEEQERKVQDFRRPAAVVGISAREGEGIERLLEVIRDTLQKEQKQAQKLRREQMRASRPKLINAPQWQL</sequence>
<dbReference type="EMBL" id="CM026422">
    <property type="protein sequence ID" value="KAG0588611.1"/>
    <property type="molecule type" value="Genomic_DNA"/>
</dbReference>
<feature type="compositionally biased region" description="Basic and acidic residues" evidence="3">
    <location>
        <begin position="440"/>
        <end position="454"/>
    </location>
</feature>
<dbReference type="Pfam" id="PF01926">
    <property type="entry name" value="MMR_HSR1"/>
    <property type="match status" value="1"/>
</dbReference>
<evidence type="ECO:0000259" key="4">
    <source>
        <dbReference type="PROSITE" id="PS51710"/>
    </source>
</evidence>